<protein>
    <submittedName>
        <fullName evidence="3">NACHT domain-containing protein</fullName>
    </submittedName>
</protein>
<evidence type="ECO:0000256" key="1">
    <source>
        <dbReference type="SAM" id="MobiDB-lite"/>
    </source>
</evidence>
<dbReference type="InterPro" id="IPR043504">
    <property type="entry name" value="Peptidase_S1_PA_chymotrypsin"/>
</dbReference>
<dbReference type="PANTHER" id="PTHR46844:SF1">
    <property type="entry name" value="SLR5058 PROTEIN"/>
    <property type="match status" value="1"/>
</dbReference>
<dbReference type="PROSITE" id="PS50837">
    <property type="entry name" value="NACHT"/>
    <property type="match status" value="1"/>
</dbReference>
<dbReference type="SUPFAM" id="SSF50494">
    <property type="entry name" value="Trypsin-like serine proteases"/>
    <property type="match status" value="1"/>
</dbReference>
<dbReference type="Proteomes" id="UP001164439">
    <property type="component" value="Chromosome"/>
</dbReference>
<dbReference type="Pfam" id="PF05729">
    <property type="entry name" value="NACHT"/>
    <property type="match status" value="1"/>
</dbReference>
<organism evidence="3 4">
    <name type="scientific">Streptomyces cinnabarinus</name>
    <dbReference type="NCBI Taxonomy" id="67287"/>
    <lineage>
        <taxon>Bacteria</taxon>
        <taxon>Bacillati</taxon>
        <taxon>Actinomycetota</taxon>
        <taxon>Actinomycetes</taxon>
        <taxon>Kitasatosporales</taxon>
        <taxon>Streptomycetaceae</taxon>
        <taxon>Streptomyces</taxon>
    </lineage>
</organism>
<proteinExistence type="predicted"/>
<accession>A0ABY7K5L0</accession>
<dbReference type="Gene3D" id="2.40.10.10">
    <property type="entry name" value="Trypsin-like serine proteases"/>
    <property type="match status" value="1"/>
</dbReference>
<reference evidence="3" key="1">
    <citation type="submission" date="2022-12" db="EMBL/GenBank/DDBJ databases">
        <authorList>
            <person name="Ruckert C."/>
            <person name="Busche T."/>
            <person name="Kalinowski J."/>
            <person name="Wittmann C."/>
        </authorList>
    </citation>
    <scope>NUCLEOTIDE SEQUENCE</scope>
    <source>
        <strain evidence="3">DSM 40467</strain>
    </source>
</reference>
<evidence type="ECO:0000313" key="3">
    <source>
        <dbReference type="EMBL" id="WAZ19090.1"/>
    </source>
</evidence>
<name>A0ABY7K5L0_9ACTN</name>
<feature type="domain" description="NACHT" evidence="2">
    <location>
        <begin position="326"/>
        <end position="666"/>
    </location>
</feature>
<feature type="region of interest" description="Disordered" evidence="1">
    <location>
        <begin position="46"/>
        <end position="67"/>
    </location>
</feature>
<dbReference type="PANTHER" id="PTHR46844">
    <property type="entry name" value="SLR5058 PROTEIN"/>
    <property type="match status" value="1"/>
</dbReference>
<dbReference type="InterPro" id="IPR007111">
    <property type="entry name" value="NACHT_NTPase"/>
</dbReference>
<gene>
    <name evidence="3" type="ORF">STRCI_000115</name>
</gene>
<dbReference type="Pfam" id="PF13365">
    <property type="entry name" value="Trypsin_2"/>
    <property type="match status" value="1"/>
</dbReference>
<dbReference type="InterPro" id="IPR009003">
    <property type="entry name" value="Peptidase_S1_PA"/>
</dbReference>
<dbReference type="SUPFAM" id="SSF52540">
    <property type="entry name" value="P-loop containing nucleoside triphosphate hydrolases"/>
    <property type="match status" value="1"/>
</dbReference>
<keyword evidence="4" id="KW-1185">Reference proteome</keyword>
<dbReference type="InterPro" id="IPR027417">
    <property type="entry name" value="P-loop_NTPase"/>
</dbReference>
<evidence type="ECO:0000259" key="2">
    <source>
        <dbReference type="PROSITE" id="PS50837"/>
    </source>
</evidence>
<sequence length="1124" mass="123102">MPASAATPRAERHGTSRFARGPRGTAQGTGVLLAPRHILTAAHVVRKAKPEESDGGSGPAADGSPRVTAGHETVAVIHPSGSQWTACEVRWVDEKRDLALLEARADVLRQSGLKPLGRLRWGRVATAQPVRDCQVVGFPHVQRDPLTGEIECDQYELTVLPMASRLRPNILVGEFARPPAVEREDGRSPLAGLSGAPVFAGGVLIGVVTSVPAGRGHLRIEAECLDEDVTSAFTLPEEHRPRNLEPVTEFHRHDELFEQEYREAIKARFHSIAIIGIDDLGPHESRWNLDTAYLHLEAEDASSSRRARGVPRWARRVDDQLMAAGPRVLLRGEAGAGKTTLVEWIASHSASVTLEGSLGALNGLVPFVVPLRRLRAHGHGFPAPNALYRVAGLMTGDPPRNWARRVLDAGRALLLVDGLDEVPQEDREEAGQWLSSLLATFPANLCLVTVRPLAVEENWLAGEGFKELRLLPMRDTDIETFVHAWHDTARLEESVSAEERDQLSELEATLKAEFTSNPALRNLARTPLLCAVVCALHRRSGGDLPVSRPELYLAALKMLLGRRDARRKIPKPEGIELPAEAHQALLQRIAVWLVRNGQSQLSHEQAIKQLTPALEGMPKVRGQGSAQAVLRHILNRSGVLEERTADSIQFIHRTFQDYLAAAEFRNSDCLGELLRHASQEEWHDVVLLSVGHCTDAEVRSVIEDLMDQGDEFTGHERWNLHVLAASCAAEAVFLPARTLQAVEDRVKAFMPPKNDIQATEVARLGPYVLPMLPGPRGLAQDVQLLVVTTLSRIGTPECLPLTLAYAAQPSAVIRQFAVSAWRDFPVERYAREVLARIRLDDVVVHVDRDHMIRNLHHLGPLLDVVVSGAFPASQLDRDLPRTELGRLTVKDNHTLGNLSFLGGRPGIKALCLGAGTWVQDISALRGTDLTMLALEATLLDPAEMAVIPSLHHLRELRLRGLGRDMFPPPHPGVARLSVAADGGRLDSLRHWTGLRGLAVWQETSLVDLFEEITCLPRLRALQIPVRDPATELAGLPVQHGIHSLTLPSLDGEADLTGLARTFPGLRRVTLGPVPEQSTVDLTPLHELPGLSVTLVSEGHPPHLKGREALGGRFRLTATSTLDLR</sequence>
<dbReference type="EMBL" id="CP114413">
    <property type="protein sequence ID" value="WAZ19090.1"/>
    <property type="molecule type" value="Genomic_DNA"/>
</dbReference>
<evidence type="ECO:0000313" key="4">
    <source>
        <dbReference type="Proteomes" id="UP001164439"/>
    </source>
</evidence>
<feature type="region of interest" description="Disordered" evidence="1">
    <location>
        <begin position="1"/>
        <end position="29"/>
    </location>
</feature>
<dbReference type="Gene3D" id="3.40.50.300">
    <property type="entry name" value="P-loop containing nucleotide triphosphate hydrolases"/>
    <property type="match status" value="1"/>
</dbReference>